<dbReference type="PANTHER" id="PTHR30575">
    <property type="entry name" value="PEPTIDASE M20"/>
    <property type="match status" value="1"/>
</dbReference>
<evidence type="ECO:0000313" key="4">
    <source>
        <dbReference type="Proteomes" id="UP001285441"/>
    </source>
</evidence>
<protein>
    <recommendedName>
        <fullName evidence="5">Peptidase M20 domain-containing protein 2</fullName>
    </recommendedName>
</protein>
<keyword evidence="2" id="KW-0732">Signal</keyword>
<reference evidence="3" key="1">
    <citation type="journal article" date="2023" name="Mol. Phylogenet. Evol.">
        <title>Genome-scale phylogeny and comparative genomics of the fungal order Sordariales.</title>
        <authorList>
            <person name="Hensen N."/>
            <person name="Bonometti L."/>
            <person name="Westerberg I."/>
            <person name="Brannstrom I.O."/>
            <person name="Guillou S."/>
            <person name="Cros-Aarteil S."/>
            <person name="Calhoun S."/>
            <person name="Haridas S."/>
            <person name="Kuo A."/>
            <person name="Mondo S."/>
            <person name="Pangilinan J."/>
            <person name="Riley R."/>
            <person name="LaButti K."/>
            <person name="Andreopoulos B."/>
            <person name="Lipzen A."/>
            <person name="Chen C."/>
            <person name="Yan M."/>
            <person name="Daum C."/>
            <person name="Ng V."/>
            <person name="Clum A."/>
            <person name="Steindorff A."/>
            <person name="Ohm R.A."/>
            <person name="Martin F."/>
            <person name="Silar P."/>
            <person name="Natvig D.O."/>
            <person name="Lalanne C."/>
            <person name="Gautier V."/>
            <person name="Ament-Velasquez S.L."/>
            <person name="Kruys A."/>
            <person name="Hutchinson M.I."/>
            <person name="Powell A.J."/>
            <person name="Barry K."/>
            <person name="Miller A.N."/>
            <person name="Grigoriev I.V."/>
            <person name="Debuchy R."/>
            <person name="Gladieux P."/>
            <person name="Hiltunen Thoren M."/>
            <person name="Johannesson H."/>
        </authorList>
    </citation>
    <scope>NUCLEOTIDE SEQUENCE</scope>
    <source>
        <strain evidence="3">CBS 232.78</strain>
    </source>
</reference>
<dbReference type="EMBL" id="JAULSW010000010">
    <property type="protein sequence ID" value="KAK3368735.1"/>
    <property type="molecule type" value="Genomic_DNA"/>
</dbReference>
<keyword evidence="4" id="KW-1185">Reference proteome</keyword>
<evidence type="ECO:0000256" key="2">
    <source>
        <dbReference type="SAM" id="SignalP"/>
    </source>
</evidence>
<dbReference type="GO" id="GO:0016805">
    <property type="term" value="F:dipeptidase activity"/>
    <property type="evidence" value="ECO:0007669"/>
    <property type="project" value="TreeGrafter"/>
</dbReference>
<dbReference type="Pfam" id="PF01546">
    <property type="entry name" value="Peptidase_M20"/>
    <property type="match status" value="1"/>
</dbReference>
<comment type="caution">
    <text evidence="3">The sequence shown here is derived from an EMBL/GenBank/DDBJ whole genome shotgun (WGS) entry which is preliminary data.</text>
</comment>
<feature type="signal peptide" evidence="2">
    <location>
        <begin position="1"/>
        <end position="24"/>
    </location>
</feature>
<dbReference type="AlphaFoldDB" id="A0AAE0K3B4"/>
<dbReference type="Gene3D" id="3.30.70.360">
    <property type="match status" value="1"/>
</dbReference>
<reference evidence="3" key="2">
    <citation type="submission" date="2023-06" db="EMBL/GenBank/DDBJ databases">
        <authorList>
            <consortium name="Lawrence Berkeley National Laboratory"/>
            <person name="Haridas S."/>
            <person name="Hensen N."/>
            <person name="Bonometti L."/>
            <person name="Westerberg I."/>
            <person name="Brannstrom I.O."/>
            <person name="Guillou S."/>
            <person name="Cros-Aarteil S."/>
            <person name="Calhoun S."/>
            <person name="Kuo A."/>
            <person name="Mondo S."/>
            <person name="Pangilinan J."/>
            <person name="Riley R."/>
            <person name="LaButti K."/>
            <person name="Andreopoulos B."/>
            <person name="Lipzen A."/>
            <person name="Chen C."/>
            <person name="Yanf M."/>
            <person name="Daum C."/>
            <person name="Ng V."/>
            <person name="Clum A."/>
            <person name="Steindorff A."/>
            <person name="Ohm R."/>
            <person name="Martin F."/>
            <person name="Silar P."/>
            <person name="Natvig D."/>
            <person name="Lalanne C."/>
            <person name="Gautier V."/>
            <person name="Ament-velasquez S.L."/>
            <person name="Kruys A."/>
            <person name="Hutchinson M.I."/>
            <person name="Powell A.J."/>
            <person name="Barry K."/>
            <person name="Miller A.N."/>
            <person name="Grigoriev I.V."/>
            <person name="Debuchy R."/>
            <person name="Gladieux P."/>
            <person name="Thoren M.H."/>
            <person name="Johannesson H."/>
        </authorList>
    </citation>
    <scope>NUCLEOTIDE SEQUENCE</scope>
    <source>
        <strain evidence="3">CBS 232.78</strain>
    </source>
</reference>
<dbReference type="Proteomes" id="UP001285441">
    <property type="component" value="Unassembled WGS sequence"/>
</dbReference>
<organism evidence="3 4">
    <name type="scientific">Podospora didyma</name>
    <dbReference type="NCBI Taxonomy" id="330526"/>
    <lineage>
        <taxon>Eukaryota</taxon>
        <taxon>Fungi</taxon>
        <taxon>Dikarya</taxon>
        <taxon>Ascomycota</taxon>
        <taxon>Pezizomycotina</taxon>
        <taxon>Sordariomycetes</taxon>
        <taxon>Sordariomycetidae</taxon>
        <taxon>Sordariales</taxon>
        <taxon>Podosporaceae</taxon>
        <taxon>Podospora</taxon>
    </lineage>
</organism>
<name>A0AAE0K3B4_9PEZI</name>
<accession>A0AAE0K3B4</accession>
<evidence type="ECO:0008006" key="5">
    <source>
        <dbReference type="Google" id="ProtNLM"/>
    </source>
</evidence>
<dbReference type="InterPro" id="IPR002933">
    <property type="entry name" value="Peptidase_M20"/>
</dbReference>
<dbReference type="PANTHER" id="PTHR30575:SF0">
    <property type="entry name" value="XAA-ARG DIPEPTIDASE"/>
    <property type="match status" value="1"/>
</dbReference>
<feature type="chain" id="PRO_5042191242" description="Peptidase M20 domain-containing protein 2" evidence="2">
    <location>
        <begin position="25"/>
        <end position="518"/>
    </location>
</feature>
<dbReference type="Gene3D" id="3.40.630.10">
    <property type="entry name" value="Zn peptidases"/>
    <property type="match status" value="2"/>
</dbReference>
<dbReference type="SUPFAM" id="SSF53187">
    <property type="entry name" value="Zn-dependent exopeptidases"/>
    <property type="match status" value="1"/>
</dbReference>
<evidence type="ECO:0000313" key="3">
    <source>
        <dbReference type="EMBL" id="KAK3368735.1"/>
    </source>
</evidence>
<evidence type="ECO:0000256" key="1">
    <source>
        <dbReference type="ARBA" id="ARBA00006247"/>
    </source>
</evidence>
<proteinExistence type="inferred from homology"/>
<comment type="similarity">
    <text evidence="1">Belongs to the peptidase M20A family.</text>
</comment>
<dbReference type="InterPro" id="IPR052030">
    <property type="entry name" value="Peptidase_M20/M20A_hydrolases"/>
</dbReference>
<sequence>MRLTEPAPFLVTSTLAVLSSHALAANVSTLATKLQAISAEVFPGLKAIAVDIWNNPEVGLSEHHAHDLVVDYFTSQQPGEWVVTPHAYGMETAFKLDFEFRVPAVNPNTPLPVIGFLAEYDALPGIGHACGHNHIALNGLAAASMVRAAVVQLGIPARVVVMGTPDEEGEAGKHKLLQAGAFDGVDVWFMAHPTSANAVQPMNARINAVAQFRGTQHGDVVRAAYETLVAVRDRAAGGLPGTASSVVAVEDVGMFASNVVQSRISLGINGSTLEVVQQTVSSILDSTYPGVTFTAANDCTGGVNLTTFGPGGHASESTKSPLVLTIETFRALSSQEGVSFYLPGNASTTALDITFDIRSRYTLDLNSVLNVVTSTIGSNAAAIVTDTIYPALEVTPFLPGVFIDLLKTDAYGAQTNWGVSSFAPASTDAAWLQNAVVDPTTKALIKADRVVFHPNFGICAPNGTGPCAFNHEPPFRDVAGTEYSYSRTEIVARALAHVAVELLNNKTMMAEATEILGR</sequence>
<gene>
    <name evidence="3" type="ORF">B0H63DRAFT_80784</name>
</gene>